<proteinExistence type="predicted"/>
<sequence>MKQTVQKENFLDKDPRPTWTPESKSSLQQAKVASVPLKSILKNTIPSTHMPPPAKLPSDSPLTSPAYFMSPAETLVESTGPNADDISFHDSIEAYSTFSDRIRSQIRVVLDVAAPHPALVSLKEHSHPLAEAFLRDLKRTREEPASNMRRNTSFADNSFQTAAELDEELRISRDSAALNHQVLRSLSDIFCFPPLYSIFSTNDLRTLLSELLILGSAQSIPSPASQRTWTLVVWILSVQNLPSAVLSPVRREVVSVLKRALEGQIGKDQAKLDGLKASIQLLKQHPSLFISPLLEIFPCVLQNLIADSPAIRLQAVNALGRFALAKLSTLLAANSCASLSTTLTTFINSQTTKLKSVQHQLRLRSLVSAAISADNHSHSHPADGPFWVVQLLASFVILLDDSFFSNPRALKLTLQSLQQLARRKDKLLSALHPYVWNCLIWVFSRLPVASDGEDTRESAFLTLKQDLRCGIGLAFIFSLLGTAPDESCDSSDAVSKALMVVRDLLCSEDQLLQVDGIALLTKLLYTPSPSTVSASPRNLVVPQLFDGSLVQSKRENVISRVRSLDQLTVDQVRQLSDAEIIRDWDILSDLWARATRISLRPEFGKFKLHPSHSSVAEYRQNLLHGWQSLLLMPTDLTQGLGQHLTSPEPFASKFATLICSFIVPTDTDAEVQQLRLVNKMWHTMMNVFQPNWLSSPAETVLATVLKQSYRLSEAPIRDVWVELCSKLMAFALPIAVKAVMKRGEAQMSSEVQRQLWTLAVKSIHKSDDPVPWKDLVYLLSVPFGTWTMTEAEVDNWERLMRTAISSASSESIQPTTVVEHFFGLSGHHRFFKSPHELLTLLSYVDLAGEDVLPLGVVRAMENALHDLYPDGALASTSLEFIRRVRDIIVSAPSALALPLLLALQDSICKWLLDDENLLIGDVRTEVAQSLFSAPLSTLSDIEPSAQNLVSISPFLDTLADADAFERFWRVSYDGRDEFYEFYPENIKTSLRALGDIFGGSLAADLDSSQATARDRSPSPQASRVGPFSSFDHDGDESRRPFGADTIGMGDTRFMDVDENNATVRGKLRPPSPSLPQGVSQRQLRPVPSNALEQLQEYSSRVDESSLGISQGSRKNATGGSPHSSTTIHRNFRQAPSQATRRGGSNYLVPSQPRSAKRRAAAEATSISKRRKTSPEPTVEPTRANAIAGPSRHTGQSISEPTSRKDSAILSEHASSQPIPSRKRNGERKLILDYVHVPTYEESRRRLQESSLPTPSPSLRPPPARQPPPPSPGEEEEDYASWEAGMSIEEVKHVQHTFGRGTEYPSSPDEDLSMDIGDLGRNLAPSPSLGVSGPRSSTAPIPPREHHPVPLRRNKTSARLDALERAYAAVADDVSQPPVQDLIQATRWVHKIGAALNEQMSRKLDKPR</sequence>
<dbReference type="Proteomes" id="UP001215280">
    <property type="component" value="Unassembled WGS sequence"/>
</dbReference>
<comment type="caution">
    <text evidence="2">The sequence shown here is derived from an EMBL/GenBank/DDBJ whole genome shotgun (WGS) entry which is preliminary data.</text>
</comment>
<evidence type="ECO:0008006" key="4">
    <source>
        <dbReference type="Google" id="ProtNLM"/>
    </source>
</evidence>
<name>A0AAD7KEX3_9AGAR</name>
<feature type="compositionally biased region" description="Basic and acidic residues" evidence="1">
    <location>
        <begin position="1030"/>
        <end position="1041"/>
    </location>
</feature>
<accession>A0AAD7KEX3</accession>
<feature type="region of interest" description="Disordered" evidence="1">
    <location>
        <begin position="1241"/>
        <end position="1354"/>
    </location>
</feature>
<feature type="compositionally biased region" description="Polar residues" evidence="1">
    <location>
        <begin position="1106"/>
        <end position="1139"/>
    </location>
</feature>
<evidence type="ECO:0000313" key="3">
    <source>
        <dbReference type="Proteomes" id="UP001215280"/>
    </source>
</evidence>
<dbReference type="EMBL" id="JARJLG010000004">
    <property type="protein sequence ID" value="KAJ7781762.1"/>
    <property type="molecule type" value="Genomic_DNA"/>
</dbReference>
<dbReference type="InterPro" id="IPR016024">
    <property type="entry name" value="ARM-type_fold"/>
</dbReference>
<feature type="region of interest" description="Disordered" evidence="1">
    <location>
        <begin position="1"/>
        <end position="31"/>
    </location>
</feature>
<protein>
    <recommendedName>
        <fullName evidence="4">Telomere-associated protein Rif1 N-terminal domain-containing protein</fullName>
    </recommendedName>
</protein>
<evidence type="ECO:0000256" key="1">
    <source>
        <dbReference type="SAM" id="MobiDB-lite"/>
    </source>
</evidence>
<feature type="compositionally biased region" description="Polar residues" evidence="1">
    <location>
        <begin position="20"/>
        <end position="31"/>
    </location>
</feature>
<keyword evidence="3" id="KW-1185">Reference proteome</keyword>
<feature type="compositionally biased region" description="Pro residues" evidence="1">
    <location>
        <begin position="1253"/>
        <end position="1271"/>
    </location>
</feature>
<evidence type="ECO:0000313" key="2">
    <source>
        <dbReference type="EMBL" id="KAJ7781762.1"/>
    </source>
</evidence>
<reference evidence="2" key="1">
    <citation type="submission" date="2023-03" db="EMBL/GenBank/DDBJ databases">
        <title>Massive genome expansion in bonnet fungi (Mycena s.s.) driven by repeated elements and novel gene families across ecological guilds.</title>
        <authorList>
            <consortium name="Lawrence Berkeley National Laboratory"/>
            <person name="Harder C.B."/>
            <person name="Miyauchi S."/>
            <person name="Viragh M."/>
            <person name="Kuo A."/>
            <person name="Thoen E."/>
            <person name="Andreopoulos B."/>
            <person name="Lu D."/>
            <person name="Skrede I."/>
            <person name="Drula E."/>
            <person name="Henrissat B."/>
            <person name="Morin E."/>
            <person name="Kohler A."/>
            <person name="Barry K."/>
            <person name="LaButti K."/>
            <person name="Morin E."/>
            <person name="Salamov A."/>
            <person name="Lipzen A."/>
            <person name="Mereny Z."/>
            <person name="Hegedus B."/>
            <person name="Baldrian P."/>
            <person name="Stursova M."/>
            <person name="Weitz H."/>
            <person name="Taylor A."/>
            <person name="Grigoriev I.V."/>
            <person name="Nagy L.G."/>
            <person name="Martin F."/>
            <person name="Kauserud H."/>
        </authorList>
    </citation>
    <scope>NUCLEOTIDE SEQUENCE</scope>
    <source>
        <strain evidence="2">CBHHK188m</strain>
    </source>
</reference>
<dbReference type="SUPFAM" id="SSF48371">
    <property type="entry name" value="ARM repeat"/>
    <property type="match status" value="1"/>
</dbReference>
<feature type="compositionally biased region" description="Polar residues" evidence="1">
    <location>
        <begin position="1008"/>
        <end position="1021"/>
    </location>
</feature>
<feature type="region of interest" description="Disordered" evidence="1">
    <location>
        <begin position="1008"/>
        <end position="1226"/>
    </location>
</feature>
<gene>
    <name evidence="2" type="ORF">DFH07DRAFT_1055347</name>
</gene>
<organism evidence="2 3">
    <name type="scientific">Mycena maculata</name>
    <dbReference type="NCBI Taxonomy" id="230809"/>
    <lineage>
        <taxon>Eukaryota</taxon>
        <taxon>Fungi</taxon>
        <taxon>Dikarya</taxon>
        <taxon>Basidiomycota</taxon>
        <taxon>Agaricomycotina</taxon>
        <taxon>Agaricomycetes</taxon>
        <taxon>Agaricomycetidae</taxon>
        <taxon>Agaricales</taxon>
        <taxon>Marasmiineae</taxon>
        <taxon>Mycenaceae</taxon>
        <taxon>Mycena</taxon>
    </lineage>
</organism>